<evidence type="ECO:0000256" key="3">
    <source>
        <dbReference type="ARBA" id="ARBA00022734"/>
    </source>
</evidence>
<dbReference type="EMBL" id="LHQR01000027">
    <property type="protein sequence ID" value="KXG52075.1"/>
    <property type="molecule type" value="Genomic_DNA"/>
</dbReference>
<feature type="transmembrane region" description="Helical" evidence="5">
    <location>
        <begin position="75"/>
        <end position="97"/>
    </location>
</feature>
<comment type="caution">
    <text evidence="6">The sequence shown here is derived from an EMBL/GenBank/DDBJ whole genome shotgun (WGS) entry which is preliminary data.</text>
</comment>
<feature type="region of interest" description="Disordered" evidence="4">
    <location>
        <begin position="99"/>
        <end position="139"/>
    </location>
</feature>
<evidence type="ECO:0000256" key="2">
    <source>
        <dbReference type="ARBA" id="ARBA00015560"/>
    </source>
</evidence>
<evidence type="ECO:0000313" key="6">
    <source>
        <dbReference type="EMBL" id="KXG52075.1"/>
    </source>
</evidence>
<comment type="similarity">
    <text evidence="1">Belongs to the fungal fucose-specific lectin family.</text>
</comment>
<keyword evidence="5" id="KW-1133">Transmembrane helix</keyword>
<name>A0A135LSY7_PENPA</name>
<dbReference type="RefSeq" id="XP_040650611.1">
    <property type="nucleotide sequence ID" value="XM_040796073.1"/>
</dbReference>
<keyword evidence="3" id="KW-0430">Lectin</keyword>
<evidence type="ECO:0000256" key="5">
    <source>
        <dbReference type="SAM" id="Phobius"/>
    </source>
</evidence>
<organism evidence="6 7">
    <name type="scientific">Penicillium patulum</name>
    <name type="common">Penicillium griseofulvum</name>
    <dbReference type="NCBI Taxonomy" id="5078"/>
    <lineage>
        <taxon>Eukaryota</taxon>
        <taxon>Fungi</taxon>
        <taxon>Dikarya</taxon>
        <taxon>Ascomycota</taxon>
        <taxon>Pezizomycotina</taxon>
        <taxon>Eurotiomycetes</taxon>
        <taxon>Eurotiomycetidae</taxon>
        <taxon>Eurotiales</taxon>
        <taxon>Aspergillaceae</taxon>
        <taxon>Penicillium</taxon>
    </lineage>
</organism>
<gene>
    <name evidence="6" type="ORF">PGRI_083590</name>
</gene>
<dbReference type="Gene3D" id="2.120.10.70">
    <property type="entry name" value="Fucose-specific lectin"/>
    <property type="match status" value="1"/>
</dbReference>
<protein>
    <recommendedName>
        <fullName evidence="2">Fucose-specific lectin</fullName>
    </recommendedName>
</protein>
<evidence type="ECO:0000256" key="1">
    <source>
        <dbReference type="ARBA" id="ARBA00009042"/>
    </source>
</evidence>
<reference evidence="6 7" key="1">
    <citation type="journal article" date="2016" name="BMC Genomics">
        <title>Genome sequencing and secondary metabolism of the postharvest pathogen Penicillium griseofulvum.</title>
        <authorList>
            <person name="Banani H."/>
            <person name="Marcet-Houben M."/>
            <person name="Ballester A.R."/>
            <person name="Abbruscato P."/>
            <person name="Gonzalez-Candelas L."/>
            <person name="Gabaldon T."/>
            <person name="Spadaro D."/>
        </authorList>
    </citation>
    <scope>NUCLEOTIDE SEQUENCE [LARGE SCALE GENOMIC DNA]</scope>
    <source>
        <strain evidence="6 7">PG3</strain>
    </source>
</reference>
<feature type="compositionally biased region" description="Polar residues" evidence="4">
    <location>
        <begin position="123"/>
        <end position="139"/>
    </location>
</feature>
<dbReference type="InterPro" id="IPR012475">
    <property type="entry name" value="Fungal_lectin"/>
</dbReference>
<dbReference type="Proteomes" id="UP000070168">
    <property type="component" value="Unassembled WGS sequence"/>
</dbReference>
<evidence type="ECO:0000256" key="4">
    <source>
        <dbReference type="SAM" id="MobiDB-lite"/>
    </source>
</evidence>
<dbReference type="Pfam" id="PF07938">
    <property type="entry name" value="Fungal_lectin"/>
    <property type="match status" value="1"/>
</dbReference>
<keyword evidence="5" id="KW-0472">Membrane</keyword>
<evidence type="ECO:0000313" key="7">
    <source>
        <dbReference type="Proteomes" id="UP000070168"/>
    </source>
</evidence>
<dbReference type="GO" id="GO:0030246">
    <property type="term" value="F:carbohydrate binding"/>
    <property type="evidence" value="ECO:0007669"/>
    <property type="project" value="UniProtKB-KW"/>
</dbReference>
<keyword evidence="5" id="KW-0812">Transmembrane</keyword>
<dbReference type="SUPFAM" id="SSF89372">
    <property type="entry name" value="Fucose-specific lectin"/>
    <property type="match status" value="1"/>
</dbReference>
<dbReference type="OrthoDB" id="4319834at2759"/>
<dbReference type="AlphaFoldDB" id="A0A135LSY7"/>
<dbReference type="GeneID" id="63711373"/>
<keyword evidence="7" id="KW-1185">Reference proteome</keyword>
<feature type="compositionally biased region" description="Low complexity" evidence="4">
    <location>
        <begin position="108"/>
        <end position="122"/>
    </location>
</feature>
<accession>A0A135LSY7</accession>
<proteinExistence type="inferred from homology"/>
<dbReference type="STRING" id="5078.A0A135LSY7"/>
<dbReference type="OMA" id="YFQHHTG"/>
<sequence length="483" mass="52038">MERQYLECDPHSAPQFAVSRNSNPDLPFIFIPDSSKYPIPGGVDLNCLPSGVDTSNRQQPTYPKLLTFLSKRKKWILIGGLALLAIVIAASTAGGIIGKRNQSSSTESPSGTAATQTATSGSNNFNPSPTGGRSTNSDVNDAWAYNGTSVTSLTFSTTKDTTGTNYVVFYQHSNGDIRQVVYNNSQWHDSQYITNDARTGSPITAYWGGDSIRYNLFYVDKNNVLQETRGNHASNSWLNGTLGQLSVLASDFGDISVVYVGDCAVGTSAWLLYSAPAGDQMGILYWDQATDTWSHKELIADVKTNAGFAGHADIGVWRYYYVQQSTSQLKEQVCPDCCSNSSSIGWRSDLTGPTVNSESGLSVSGVGLPRLIYYGDENGSIRELNNSYQYPNEAYIADVSSHADGGNTGTPVFGNMTASTPSGMVVATGISNGKFSMSPGFRGKVQQMWLFYQASGHDLTVQVRDSDAAGNWTEPSEIPVGLN</sequence>